<evidence type="ECO:0000256" key="6">
    <source>
        <dbReference type="ARBA" id="ARBA00022989"/>
    </source>
</evidence>
<reference evidence="9 10" key="1">
    <citation type="submission" date="2019-03" db="EMBL/GenBank/DDBJ databases">
        <title>Subsurface microbial communities from deep shales in Ohio and West Virginia, USA.</title>
        <authorList>
            <person name="Wrighton K."/>
        </authorList>
    </citation>
    <scope>NUCLEOTIDE SEQUENCE [LARGE SCALE GENOMIC DNA]</scope>
    <source>
        <strain evidence="9 10">MSL 6dP</strain>
    </source>
</reference>
<feature type="transmembrane region" description="Helical" evidence="8">
    <location>
        <begin position="9"/>
        <end position="26"/>
    </location>
</feature>
<evidence type="ECO:0000256" key="8">
    <source>
        <dbReference type="SAM" id="Phobius"/>
    </source>
</evidence>
<dbReference type="AlphaFoldDB" id="A0A4R8H0X6"/>
<dbReference type="PANTHER" id="PTHR34584">
    <property type="entry name" value="NA(+)/H(+) ANTIPORTER SUBUNIT E1"/>
    <property type="match status" value="1"/>
</dbReference>
<dbReference type="EMBL" id="SOEG01000033">
    <property type="protein sequence ID" value="TDX48027.1"/>
    <property type="molecule type" value="Genomic_DNA"/>
</dbReference>
<keyword evidence="10" id="KW-1185">Reference proteome</keyword>
<evidence type="ECO:0000313" key="10">
    <source>
        <dbReference type="Proteomes" id="UP000295832"/>
    </source>
</evidence>
<comment type="subcellular location">
    <subcellularLocation>
        <location evidence="1">Cell membrane</location>
        <topology evidence="1">Multi-pass membrane protein</topology>
    </subcellularLocation>
</comment>
<dbReference type="GO" id="GO:0008324">
    <property type="term" value="F:monoatomic cation transmembrane transporter activity"/>
    <property type="evidence" value="ECO:0007669"/>
    <property type="project" value="InterPro"/>
</dbReference>
<dbReference type="RefSeq" id="WP_134118394.1">
    <property type="nucleotide sequence ID" value="NZ_SOEG01000033.1"/>
</dbReference>
<dbReference type="InterPro" id="IPR002758">
    <property type="entry name" value="Cation_antiport_E"/>
</dbReference>
<evidence type="ECO:0000256" key="1">
    <source>
        <dbReference type="ARBA" id="ARBA00004651"/>
    </source>
</evidence>
<sequence length="171" mass="19651">MRRINKEDIFAFILLYTVWIVVSGNLSLSSLILGIIVAGTIDFVIVHSSFTRMLSKKVITKFVFLIWYILVVGKEVFIASYKIAYYVINPKTSLKPAIVKVPVKLGKEDRLIKLTILANTITFTPGTVTLDSDINRNELYIHWLNIQSNDNKEIKKMILGDFEIIIRRIFK</sequence>
<protein>
    <submittedName>
        <fullName evidence="9">Multicomponent Na+:H+ antiporter subunit E</fullName>
    </submittedName>
</protein>
<keyword evidence="3" id="KW-0050">Antiport</keyword>
<keyword evidence="6 8" id="KW-1133">Transmembrane helix</keyword>
<gene>
    <name evidence="9" type="ORF">C7959_13312</name>
</gene>
<comment type="similarity">
    <text evidence="2">Belongs to the CPA3 antiporters (TC 2.A.63) subunit E family.</text>
</comment>
<dbReference type="Proteomes" id="UP000295832">
    <property type="component" value="Unassembled WGS sequence"/>
</dbReference>
<dbReference type="GO" id="GO:0005886">
    <property type="term" value="C:plasma membrane"/>
    <property type="evidence" value="ECO:0007669"/>
    <property type="project" value="UniProtKB-SubCell"/>
</dbReference>
<evidence type="ECO:0000256" key="2">
    <source>
        <dbReference type="ARBA" id="ARBA00006228"/>
    </source>
</evidence>
<name>A0A4R8H0X6_9FIRM</name>
<keyword evidence="7 8" id="KW-0472">Membrane</keyword>
<comment type="caution">
    <text evidence="9">The sequence shown here is derived from an EMBL/GenBank/DDBJ whole genome shotgun (WGS) entry which is preliminary data.</text>
</comment>
<evidence type="ECO:0000313" key="9">
    <source>
        <dbReference type="EMBL" id="TDX48027.1"/>
    </source>
</evidence>
<organism evidence="9 10">
    <name type="scientific">Orenia marismortui</name>
    <dbReference type="NCBI Taxonomy" id="46469"/>
    <lineage>
        <taxon>Bacteria</taxon>
        <taxon>Bacillati</taxon>
        <taxon>Bacillota</taxon>
        <taxon>Clostridia</taxon>
        <taxon>Halanaerobiales</taxon>
        <taxon>Halobacteroidaceae</taxon>
        <taxon>Orenia</taxon>
    </lineage>
</organism>
<dbReference type="PANTHER" id="PTHR34584:SF1">
    <property type="entry name" value="NA(+)_H(+) ANTIPORTER SUBUNIT E1"/>
    <property type="match status" value="1"/>
</dbReference>
<evidence type="ECO:0000256" key="4">
    <source>
        <dbReference type="ARBA" id="ARBA00022475"/>
    </source>
</evidence>
<keyword evidence="4" id="KW-1003">Cell membrane</keyword>
<keyword evidence="3" id="KW-0813">Transport</keyword>
<dbReference type="PIRSF" id="PIRSF019239">
    <property type="entry name" value="MrpE"/>
    <property type="match status" value="1"/>
</dbReference>
<dbReference type="GO" id="GO:0015297">
    <property type="term" value="F:antiporter activity"/>
    <property type="evidence" value="ECO:0007669"/>
    <property type="project" value="UniProtKB-KW"/>
</dbReference>
<keyword evidence="5 8" id="KW-0812">Transmembrane</keyword>
<dbReference type="STRING" id="926561.GCA_000379025_00204"/>
<evidence type="ECO:0000256" key="3">
    <source>
        <dbReference type="ARBA" id="ARBA00022449"/>
    </source>
</evidence>
<accession>A0A4R8H0X6</accession>
<evidence type="ECO:0000256" key="5">
    <source>
        <dbReference type="ARBA" id="ARBA00022692"/>
    </source>
</evidence>
<feature type="transmembrane region" description="Helical" evidence="8">
    <location>
        <begin position="62"/>
        <end position="88"/>
    </location>
</feature>
<evidence type="ECO:0000256" key="7">
    <source>
        <dbReference type="ARBA" id="ARBA00023136"/>
    </source>
</evidence>
<proteinExistence type="inferred from homology"/>
<dbReference type="Pfam" id="PF01899">
    <property type="entry name" value="MNHE"/>
    <property type="match status" value="1"/>
</dbReference>